<feature type="transmembrane region" description="Helical" evidence="1">
    <location>
        <begin position="16"/>
        <end position="35"/>
    </location>
</feature>
<dbReference type="EMBL" id="ACCG02000009">
    <property type="protein sequence ID" value="EFE89149.1"/>
    <property type="molecule type" value="Genomic_DNA"/>
</dbReference>
<keyword evidence="3" id="KW-1185">Reference proteome</keyword>
<keyword evidence="1" id="KW-0472">Membrane</keyword>
<evidence type="ECO:0000313" key="3">
    <source>
        <dbReference type="Proteomes" id="UP000003191"/>
    </source>
</evidence>
<name>D4BNB2_BIFBR</name>
<gene>
    <name evidence="2" type="ORF">BIFBRE_03561</name>
</gene>
<evidence type="ECO:0000313" key="2">
    <source>
        <dbReference type="EMBL" id="EFE89149.1"/>
    </source>
</evidence>
<evidence type="ECO:0000256" key="1">
    <source>
        <dbReference type="SAM" id="Phobius"/>
    </source>
</evidence>
<protein>
    <submittedName>
        <fullName evidence="2">Uncharacterized protein</fullName>
    </submittedName>
</protein>
<feature type="transmembrane region" description="Helical" evidence="1">
    <location>
        <begin position="73"/>
        <end position="92"/>
    </location>
</feature>
<dbReference type="AlphaFoldDB" id="D4BNB2"/>
<feature type="transmembrane region" description="Helical" evidence="1">
    <location>
        <begin position="112"/>
        <end position="130"/>
    </location>
</feature>
<dbReference type="RefSeq" id="WP_003828691.1">
    <property type="nucleotide sequence ID" value="NZ_AP012324.1"/>
</dbReference>
<comment type="caution">
    <text evidence="2">The sequence shown here is derived from an EMBL/GenBank/DDBJ whole genome shotgun (WGS) entry which is preliminary data.</text>
</comment>
<sequence>MQRFAQERNVCHRTGALLCFIGLSYAAFSLTMFFTGSPNEYGEIIAITVATISFIKIGIAIRGMIVSHKTRNPLDSSVKFVTFIDAMLSLVVTQDVLLESQGTAHAAQSSDLFGIGVGTVAVIIGLWMLLRRKWTVAPNFNGRTD</sequence>
<accession>D4BNB2</accession>
<feature type="transmembrane region" description="Helical" evidence="1">
    <location>
        <begin position="41"/>
        <end position="61"/>
    </location>
</feature>
<reference evidence="2 3" key="1">
    <citation type="submission" date="2010-02" db="EMBL/GenBank/DDBJ databases">
        <authorList>
            <person name="Weinstock G."/>
            <person name="Sodergren E."/>
            <person name="Clifton S."/>
            <person name="Fulton L."/>
            <person name="Fulton B."/>
            <person name="Courtney L."/>
            <person name="Fronick C."/>
            <person name="Harrison M."/>
            <person name="Strong C."/>
            <person name="Farmer C."/>
            <person name="Delahaunty K."/>
            <person name="Markovic C."/>
            <person name="Hall O."/>
            <person name="Minx P."/>
            <person name="Tomlinson C."/>
            <person name="Mitreva M."/>
            <person name="Nelson J."/>
            <person name="Hou S."/>
            <person name="Wollam A."/>
            <person name="Pepin K.H."/>
            <person name="Johnson M."/>
            <person name="Bhonagiri V."/>
            <person name="Zhang X."/>
            <person name="Suruliraj S."/>
            <person name="Warren W."/>
            <person name="Chinwalla A."/>
            <person name="Mardis E.R."/>
            <person name="Wilson R.K."/>
        </authorList>
    </citation>
    <scope>NUCLEOTIDE SEQUENCE [LARGE SCALE GENOMIC DNA]</scope>
    <source>
        <strain evidence="2 3">DSM 20213</strain>
    </source>
</reference>
<dbReference type="HOGENOM" id="CLU_1783116_0_0_11"/>
<dbReference type="KEGG" id="bbrd:BBBR_0572"/>
<dbReference type="PATRIC" id="fig|518634.20.peg.604"/>
<keyword evidence="1" id="KW-1133">Transmembrane helix</keyword>
<organism evidence="2 3">
    <name type="scientific">Bifidobacterium breve DSM 20213 = JCM 1192</name>
    <dbReference type="NCBI Taxonomy" id="518634"/>
    <lineage>
        <taxon>Bacteria</taxon>
        <taxon>Bacillati</taxon>
        <taxon>Actinomycetota</taxon>
        <taxon>Actinomycetes</taxon>
        <taxon>Bifidobacteriales</taxon>
        <taxon>Bifidobacteriaceae</taxon>
        <taxon>Bifidobacterium</taxon>
    </lineage>
</organism>
<keyword evidence="1" id="KW-0812">Transmembrane</keyword>
<proteinExistence type="predicted"/>
<dbReference type="Proteomes" id="UP000003191">
    <property type="component" value="Unassembled WGS sequence"/>
</dbReference>
<dbReference type="GeneID" id="93018725"/>